<organism evidence="1 2">
    <name type="scientific">Halococcus hamelinensis 100A6</name>
    <dbReference type="NCBI Taxonomy" id="1132509"/>
    <lineage>
        <taxon>Archaea</taxon>
        <taxon>Methanobacteriati</taxon>
        <taxon>Methanobacteriota</taxon>
        <taxon>Stenosarchaea group</taxon>
        <taxon>Halobacteria</taxon>
        <taxon>Halobacteriales</taxon>
        <taxon>Halococcaceae</taxon>
        <taxon>Halococcus</taxon>
    </lineage>
</organism>
<dbReference type="HAMAP" id="MF_00943">
    <property type="entry name" value="Maleate_isomerase"/>
    <property type="match status" value="1"/>
</dbReference>
<dbReference type="Gene3D" id="3.40.50.12500">
    <property type="match status" value="1"/>
</dbReference>
<dbReference type="InterPro" id="IPR053714">
    <property type="entry name" value="Iso_Racemase_Enz_sf"/>
</dbReference>
<reference evidence="1 2" key="1">
    <citation type="journal article" date="2014" name="PLoS Genet.">
        <title>Phylogenetically driven sequencing of extremely halophilic archaea reveals strategies for static and dynamic osmo-response.</title>
        <authorList>
            <person name="Becker E.A."/>
            <person name="Seitzer P.M."/>
            <person name="Tritt A."/>
            <person name="Larsen D."/>
            <person name="Krusor M."/>
            <person name="Yao A.I."/>
            <person name="Wu D."/>
            <person name="Madern D."/>
            <person name="Eisen J.A."/>
            <person name="Darling A.E."/>
            <person name="Facciotti M.T."/>
        </authorList>
    </citation>
    <scope>NUCLEOTIDE SEQUENCE [LARGE SCALE GENOMIC DNA]</scope>
    <source>
        <strain evidence="1 2">100A6</strain>
    </source>
</reference>
<evidence type="ECO:0000313" key="1">
    <source>
        <dbReference type="EMBL" id="EMA37292.1"/>
    </source>
</evidence>
<dbReference type="PIRSF" id="PIRSF015736">
    <property type="entry name" value="MI"/>
    <property type="match status" value="1"/>
</dbReference>
<dbReference type="Proteomes" id="UP000011566">
    <property type="component" value="Unassembled WGS sequence"/>
</dbReference>
<dbReference type="GO" id="GO:0050076">
    <property type="term" value="F:maleate isomerase activity"/>
    <property type="evidence" value="ECO:0007669"/>
    <property type="project" value="InterPro"/>
</dbReference>
<dbReference type="InterPro" id="IPR028615">
    <property type="entry name" value="Maleate_isomerase"/>
</dbReference>
<comment type="caution">
    <text evidence="1">The sequence shown here is derived from an EMBL/GenBank/DDBJ whole genome shotgun (WGS) entry which is preliminary data.</text>
</comment>
<name>M0LUP5_9EURY</name>
<gene>
    <name evidence="1" type="ORF">C447_13012</name>
</gene>
<dbReference type="eggNOG" id="arCOG02004">
    <property type="taxonomic scope" value="Archaea"/>
</dbReference>
<dbReference type="AlphaFoldDB" id="M0LUP5"/>
<dbReference type="Pfam" id="PF17645">
    <property type="entry name" value="Amdase"/>
    <property type="match status" value="1"/>
</dbReference>
<dbReference type="PANTHER" id="PTHR40267:SF1">
    <property type="entry name" value="BLR3294 PROTEIN"/>
    <property type="match status" value="1"/>
</dbReference>
<protein>
    <submittedName>
        <fullName evidence="1">Asp/Glu/hydantoin racemase</fullName>
    </submittedName>
</protein>
<dbReference type="PANTHER" id="PTHR40267">
    <property type="entry name" value="BLR3294 PROTEIN"/>
    <property type="match status" value="1"/>
</dbReference>
<dbReference type="EMBL" id="AOMB01000035">
    <property type="protein sequence ID" value="EMA37292.1"/>
    <property type="molecule type" value="Genomic_DNA"/>
</dbReference>
<proteinExistence type="inferred from homology"/>
<keyword evidence="2" id="KW-1185">Reference proteome</keyword>
<accession>M0LUP5</accession>
<evidence type="ECO:0000313" key="2">
    <source>
        <dbReference type="Proteomes" id="UP000011566"/>
    </source>
</evidence>
<dbReference type="InterPro" id="IPR026286">
    <property type="entry name" value="MaiA/AMDase"/>
</dbReference>
<sequence length="270" mass="29654">MNNLIETEQCNNIMADSYRVGMIVPSSNVTMETEIPAMLQARPGHYQEDFTFHSSRMRMQSVTQEELERMDEHSEDCATLLSDARCDVLAYACLIGIMAQGPGYHEESESKLHRKTVENDGAAPVVTSAGALVRALERLEAENVALIAPYMEDLTRTVIDYFEHAGVSVVDYEALECPDNLEVAKLDQRNLMNIAEGLDTDSADALVLSSCVQMPSLASVQAAEDKFGLPTFSAASATTYEILDRLGLSTQVQGAGRLLDGGMNEQNRHR</sequence>
<dbReference type="PATRIC" id="fig|1132509.6.peg.3013"/>